<sequence length="405" mass="47990">MIDTKDLWKKRSVQYFNEVKRYLRYMLNDHLLIALIFLLGGAAYYYNKWLKELPDHFPYALIIAVIFAFILTNSRIQTLLKEPDLVFLLPIEKKLNPYFQRAFWFSFMFQSYVLLLVFAVAAPLYLAATGRSFLSLLVIFGFILLSKVWNLLLSWNVQYSNEPSTRYTDFIIRLLVNFVLVYLLFSNANLIFIGSIALIMIVLLVYFQRVASQKGIKWDYLIDLESRRMMAFYRLANLFTDVPKLKEQVKKRAWLNWSTSFIKYSKKNTYSYLYIRTFLRTSDYLGMFLRLTIIGGLFLYFADFKYGNAVIVVLFIYLTGYQLITLWRHHSLKIWIQLYPVRDSTKEKSFLQILFVLLVIQSILFTFILIVANGLFIAFVALLIGILFSYVFVYFYVKVRVKKLT</sequence>
<gene>
    <name evidence="2" type="ORF">MJG50_15865</name>
</gene>
<dbReference type="AlphaFoldDB" id="A0AAW5E9U8"/>
<protein>
    <submittedName>
        <fullName evidence="2">ABC transporter permease</fullName>
    </submittedName>
</protein>
<feature type="transmembrane region" description="Helical" evidence="1">
    <location>
        <begin position="59"/>
        <end position="76"/>
    </location>
</feature>
<dbReference type="RefSeq" id="WP_240256728.1">
    <property type="nucleotide sequence ID" value="NZ_JAKTTI010000028.1"/>
</dbReference>
<evidence type="ECO:0000313" key="2">
    <source>
        <dbReference type="EMBL" id="MCH1626811.1"/>
    </source>
</evidence>
<keyword evidence="1" id="KW-0812">Transmembrane</keyword>
<feature type="transmembrane region" description="Helical" evidence="1">
    <location>
        <begin position="102"/>
        <end position="127"/>
    </location>
</feature>
<keyword evidence="1" id="KW-1133">Transmembrane helix</keyword>
<keyword evidence="3" id="KW-1185">Reference proteome</keyword>
<dbReference type="Pfam" id="PF05975">
    <property type="entry name" value="EcsB"/>
    <property type="match status" value="1"/>
</dbReference>
<dbReference type="InterPro" id="IPR010288">
    <property type="entry name" value="EcsB_ABC"/>
</dbReference>
<dbReference type="GO" id="GO:0016020">
    <property type="term" value="C:membrane"/>
    <property type="evidence" value="ECO:0007669"/>
    <property type="project" value="InterPro"/>
</dbReference>
<feature type="transmembrane region" description="Helical" evidence="1">
    <location>
        <begin position="191"/>
        <end position="207"/>
    </location>
</feature>
<organism evidence="2 3">
    <name type="scientific">Fredinandcohnia quinoae</name>
    <dbReference type="NCBI Taxonomy" id="2918902"/>
    <lineage>
        <taxon>Bacteria</taxon>
        <taxon>Bacillati</taxon>
        <taxon>Bacillota</taxon>
        <taxon>Bacilli</taxon>
        <taxon>Bacillales</taxon>
        <taxon>Bacillaceae</taxon>
        <taxon>Fredinandcohnia</taxon>
    </lineage>
</organism>
<feature type="transmembrane region" description="Helical" evidence="1">
    <location>
        <begin position="167"/>
        <end position="185"/>
    </location>
</feature>
<feature type="transmembrane region" description="Helical" evidence="1">
    <location>
        <begin position="30"/>
        <end position="47"/>
    </location>
</feature>
<dbReference type="PIRSF" id="PIRSF037259">
    <property type="entry name" value="EcsB_ABC"/>
    <property type="match status" value="1"/>
</dbReference>
<feature type="transmembrane region" description="Helical" evidence="1">
    <location>
        <begin position="308"/>
        <end position="328"/>
    </location>
</feature>
<feature type="transmembrane region" description="Helical" evidence="1">
    <location>
        <begin position="376"/>
        <end position="397"/>
    </location>
</feature>
<dbReference type="EMBL" id="JAKTTI010000028">
    <property type="protein sequence ID" value="MCH1626811.1"/>
    <property type="molecule type" value="Genomic_DNA"/>
</dbReference>
<evidence type="ECO:0000313" key="3">
    <source>
        <dbReference type="Proteomes" id="UP001431131"/>
    </source>
</evidence>
<reference evidence="2" key="1">
    <citation type="submission" date="2022-02" db="EMBL/GenBank/DDBJ databases">
        <title>Fredinandcohnia quinoae sp. nov. isolated from Chenopodium quinoa seeds.</title>
        <authorList>
            <person name="Saati-Santamaria Z."/>
            <person name="Flores-Felix J.D."/>
            <person name="Igual J.M."/>
            <person name="Velazquez E."/>
            <person name="Garcia-Fraile P."/>
            <person name="Martinez-Molina E."/>
        </authorList>
    </citation>
    <scope>NUCLEOTIDE SEQUENCE</scope>
    <source>
        <strain evidence="2">SECRCQ15</strain>
    </source>
</reference>
<proteinExistence type="predicted"/>
<accession>A0AAW5E9U8</accession>
<comment type="caution">
    <text evidence="2">The sequence shown here is derived from an EMBL/GenBank/DDBJ whole genome shotgun (WGS) entry which is preliminary data.</text>
</comment>
<feature type="transmembrane region" description="Helical" evidence="1">
    <location>
        <begin position="133"/>
        <end position="155"/>
    </location>
</feature>
<name>A0AAW5E9U8_9BACI</name>
<evidence type="ECO:0000256" key="1">
    <source>
        <dbReference type="SAM" id="Phobius"/>
    </source>
</evidence>
<dbReference type="Proteomes" id="UP001431131">
    <property type="component" value="Unassembled WGS sequence"/>
</dbReference>
<feature type="transmembrane region" description="Helical" evidence="1">
    <location>
        <begin position="284"/>
        <end position="302"/>
    </location>
</feature>
<feature type="transmembrane region" description="Helical" evidence="1">
    <location>
        <begin position="349"/>
        <end position="370"/>
    </location>
</feature>
<keyword evidence="1" id="KW-0472">Membrane</keyword>